<feature type="non-terminal residue" evidence="2">
    <location>
        <position position="234"/>
    </location>
</feature>
<reference evidence="2" key="1">
    <citation type="submission" date="2018-05" db="EMBL/GenBank/DDBJ databases">
        <authorList>
            <person name="Lanie J.A."/>
            <person name="Ng W.-L."/>
            <person name="Kazmierczak K.M."/>
            <person name="Andrzejewski T.M."/>
            <person name="Davidsen T.M."/>
            <person name="Wayne K.J."/>
            <person name="Tettelin H."/>
            <person name="Glass J.I."/>
            <person name="Rusch D."/>
            <person name="Podicherti R."/>
            <person name="Tsui H.-C.T."/>
            <person name="Winkler M.E."/>
        </authorList>
    </citation>
    <scope>NUCLEOTIDE SEQUENCE</scope>
</reference>
<protein>
    <recommendedName>
        <fullName evidence="3">Glycosyltransferase RgtA/B/C/D-like domain-containing protein</fullName>
    </recommendedName>
</protein>
<dbReference type="AlphaFoldDB" id="A0A383DSZ1"/>
<feature type="transmembrane region" description="Helical" evidence="1">
    <location>
        <begin position="185"/>
        <end position="215"/>
    </location>
</feature>
<evidence type="ECO:0000256" key="1">
    <source>
        <dbReference type="SAM" id="Phobius"/>
    </source>
</evidence>
<evidence type="ECO:0008006" key="3">
    <source>
        <dbReference type="Google" id="ProtNLM"/>
    </source>
</evidence>
<organism evidence="2">
    <name type="scientific">marine metagenome</name>
    <dbReference type="NCBI Taxonomy" id="408172"/>
    <lineage>
        <taxon>unclassified sequences</taxon>
        <taxon>metagenomes</taxon>
        <taxon>ecological metagenomes</taxon>
    </lineage>
</organism>
<feature type="transmembrane region" description="Helical" evidence="1">
    <location>
        <begin position="29"/>
        <end position="50"/>
    </location>
</feature>
<feature type="transmembrane region" description="Helical" evidence="1">
    <location>
        <begin position="154"/>
        <end position="173"/>
    </location>
</feature>
<keyword evidence="1" id="KW-0812">Transmembrane</keyword>
<feature type="transmembrane region" description="Helical" evidence="1">
    <location>
        <begin position="71"/>
        <end position="92"/>
    </location>
</feature>
<name>A0A383DSZ1_9ZZZZ</name>
<gene>
    <name evidence="2" type="ORF">METZ01_LOCUS499832</name>
</gene>
<keyword evidence="1" id="KW-1133">Transmembrane helix</keyword>
<accession>A0A383DSZ1</accession>
<proteinExistence type="predicted"/>
<sequence>GMSAQQQYGWYWFEKILNLFSEQPAERGFLLGVLVVCGIASVVLSGWCIYIDDVINNDGVEYIRTAERLAVADWTGALSAYKWPFFPFLILLSSKILSLSYSTTGYLLNTIFFTITIVFFVLTVREFGGYSRRLTLLAATVALVHPAFNEYRAFIIRDSGYLASLLVAMYCLARVGKVDFLKYRAGVVAGFAVASLFRVEGFVFLLFTPLLLAVIRGQHNVSPGRMLLTVVVSA</sequence>
<feature type="transmembrane region" description="Helical" evidence="1">
    <location>
        <begin position="104"/>
        <end position="123"/>
    </location>
</feature>
<keyword evidence="1" id="KW-0472">Membrane</keyword>
<dbReference type="EMBL" id="UINC01219494">
    <property type="protein sequence ID" value="SVE46978.1"/>
    <property type="molecule type" value="Genomic_DNA"/>
</dbReference>
<feature type="non-terminal residue" evidence="2">
    <location>
        <position position="1"/>
    </location>
</feature>
<evidence type="ECO:0000313" key="2">
    <source>
        <dbReference type="EMBL" id="SVE46978.1"/>
    </source>
</evidence>